<name>A0A221W0D4_9PSEU</name>
<dbReference type="PANTHER" id="PTHR30619">
    <property type="entry name" value="DNA INTERNALIZATION/COMPETENCE PROTEIN COMEC/REC2"/>
    <property type="match status" value="1"/>
</dbReference>
<dbReference type="PANTHER" id="PTHR30619:SF1">
    <property type="entry name" value="RECOMBINATION PROTEIN 2"/>
    <property type="match status" value="1"/>
</dbReference>
<dbReference type="Pfam" id="PF03772">
    <property type="entry name" value="Competence"/>
    <property type="match status" value="1"/>
</dbReference>
<evidence type="ECO:0000256" key="5">
    <source>
        <dbReference type="ARBA" id="ARBA00023136"/>
    </source>
</evidence>
<sequence>MTKSTMRRDLRLVPSAVAVWAVTLIGVHVGHAAAFCCGALAVLLMLGSLLCARRGVRLARRMTAGVLAAGLLAAAAATGVGVRERHASTHPLREAAEHGDEARVRIRLTDDPARLATAGYGSDPGDGRLLLRARLTSMDVDGQRDETSGRLIALADEAGWSELLPGQRATAEGTLSPPRPGDLTVAVLRVRGPPLDVGPVSWWQRAADTVRDGLRTASEVLHPDPAGLLPALVVGDTTRQSPQVEEEFQAAGLTHLTAVSGANLAILCGAVLLVCRAASLGPFPSTVAAAVALVGFVILARPEPSVLRAAAMGSVTLLALVLGRQRCALPALAGAVIGLLLVLPELATHPGFALSVAATTGLVLLAPGMAGAMRDRGVPIGIAEALAVAVAAQVATAPLIAGLSGEVSLISILANLLAGPVVAPATLLGVLAALASPFHLGTAEMLVRLAGPAVWWLVAVGRHAAAVPAARLDWPAGVTGGVLLTVVLLALVVAVRFRRLRVLLVATVLLAVLFLLPGRFVYSGWPPKEWTVVACDVGQGDAVVLATGEPGRAVVVDVGPDTGAVHACLRDLGVRSIALIVLSHLHADHVGGLTSALTGRDVEAIAVGPVRVPEWAHAKVLESAAAADVPVVALDVGRRLAWPELRLEVLGPVNPSSRVDEDSGTEVNDHSVVLRATTRAGRVLLTGDIELAGQAELLRSGVDLEAEVLKVPHHGSRYTAPRFLAAVRPRTALISVGGDNRYGHPSTMVVEELSALGSVVLRTDQGGDVAVAARGGDPVVVRRSPGSTS</sequence>
<comment type="subcellular location">
    <subcellularLocation>
        <location evidence="1">Cell membrane</location>
        <topology evidence="1">Multi-pass membrane protein</topology>
    </subcellularLocation>
</comment>
<dbReference type="InterPro" id="IPR052159">
    <property type="entry name" value="Competence_DNA_uptake"/>
</dbReference>
<evidence type="ECO:0000256" key="3">
    <source>
        <dbReference type="ARBA" id="ARBA00022692"/>
    </source>
</evidence>
<accession>A0A221W0D4</accession>
<dbReference type="InterPro" id="IPR035681">
    <property type="entry name" value="ComA-like_MBL"/>
</dbReference>
<dbReference type="SUPFAM" id="SSF56281">
    <property type="entry name" value="Metallo-hydrolase/oxidoreductase"/>
    <property type="match status" value="1"/>
</dbReference>
<dbReference type="AlphaFoldDB" id="A0A221W0D4"/>
<dbReference type="KEGG" id="ahg:AHOG_07765"/>
<keyword evidence="7" id="KW-1185">Reference proteome</keyword>
<proteinExistence type="predicted"/>
<dbReference type="NCBIfam" id="TIGR00360">
    <property type="entry name" value="ComEC_N-term"/>
    <property type="match status" value="1"/>
</dbReference>
<dbReference type="Proteomes" id="UP000204221">
    <property type="component" value="Chromosome"/>
</dbReference>
<dbReference type="Gene3D" id="3.60.15.10">
    <property type="entry name" value="Ribonuclease Z/Hydroxyacylglutathione hydrolase-like"/>
    <property type="match status" value="1"/>
</dbReference>
<organism evidence="6 7">
    <name type="scientific">Actinoalloteichus hoggarensis</name>
    <dbReference type="NCBI Taxonomy" id="1470176"/>
    <lineage>
        <taxon>Bacteria</taxon>
        <taxon>Bacillati</taxon>
        <taxon>Actinomycetota</taxon>
        <taxon>Actinomycetes</taxon>
        <taxon>Pseudonocardiales</taxon>
        <taxon>Pseudonocardiaceae</taxon>
        <taxon>Actinoalloteichus</taxon>
    </lineage>
</organism>
<gene>
    <name evidence="6" type="ORF">AHOG_07765</name>
</gene>
<keyword evidence="3" id="KW-0812">Transmembrane</keyword>
<keyword evidence="4" id="KW-1133">Transmembrane helix</keyword>
<protein>
    <submittedName>
        <fullName evidence="6">ComEC family competence protein</fullName>
    </submittedName>
</protein>
<dbReference type="CDD" id="cd07731">
    <property type="entry name" value="ComA-like_MBL-fold"/>
    <property type="match status" value="1"/>
</dbReference>
<dbReference type="OrthoDB" id="7177610at2"/>
<dbReference type="SMART" id="SM00849">
    <property type="entry name" value="Lactamase_B"/>
    <property type="match status" value="1"/>
</dbReference>
<dbReference type="EMBL" id="CP022521">
    <property type="protein sequence ID" value="ASO19198.1"/>
    <property type="molecule type" value="Genomic_DNA"/>
</dbReference>
<evidence type="ECO:0000313" key="7">
    <source>
        <dbReference type="Proteomes" id="UP000204221"/>
    </source>
</evidence>
<evidence type="ECO:0000256" key="2">
    <source>
        <dbReference type="ARBA" id="ARBA00022475"/>
    </source>
</evidence>
<keyword evidence="5" id="KW-0472">Membrane</keyword>
<dbReference type="Pfam" id="PF00753">
    <property type="entry name" value="Lactamase_B"/>
    <property type="match status" value="1"/>
</dbReference>
<dbReference type="InterPro" id="IPR036866">
    <property type="entry name" value="RibonucZ/Hydroxyglut_hydro"/>
</dbReference>
<keyword evidence="2" id="KW-1003">Cell membrane</keyword>
<dbReference type="RefSeq" id="WP_093940746.1">
    <property type="nucleotide sequence ID" value="NZ_CP022521.1"/>
</dbReference>
<reference evidence="6 7" key="1">
    <citation type="submission" date="2017-07" db="EMBL/GenBank/DDBJ databases">
        <title>Complete genome sequence of Actinoalloteichus hoggarensis DSM 45943, type strain of Actinoalloteichus hoggarensis.</title>
        <authorList>
            <person name="Ruckert C."/>
            <person name="Nouioui I."/>
            <person name="Willmese J."/>
            <person name="van Wezel G."/>
            <person name="Klenk H.-P."/>
            <person name="Kalinowski J."/>
            <person name="Zotchev S.B."/>
        </authorList>
    </citation>
    <scope>NUCLEOTIDE SEQUENCE [LARGE SCALE GENOMIC DNA]</scope>
    <source>
        <strain evidence="6 7">DSM 45943</strain>
    </source>
</reference>
<evidence type="ECO:0000256" key="1">
    <source>
        <dbReference type="ARBA" id="ARBA00004651"/>
    </source>
</evidence>
<dbReference type="GO" id="GO:0005886">
    <property type="term" value="C:plasma membrane"/>
    <property type="evidence" value="ECO:0007669"/>
    <property type="project" value="UniProtKB-SubCell"/>
</dbReference>
<evidence type="ECO:0000313" key="6">
    <source>
        <dbReference type="EMBL" id="ASO19198.1"/>
    </source>
</evidence>
<evidence type="ECO:0000256" key="4">
    <source>
        <dbReference type="ARBA" id="ARBA00022989"/>
    </source>
</evidence>
<dbReference type="InterPro" id="IPR004477">
    <property type="entry name" value="ComEC_N"/>
</dbReference>
<dbReference type="InterPro" id="IPR001279">
    <property type="entry name" value="Metallo-B-lactamas"/>
</dbReference>